<accession>A0A229FRG5</accession>
<dbReference type="PANTHER" id="PTHR22602:SF0">
    <property type="entry name" value="TRANSFERASE CAF17, MITOCHONDRIAL-RELATED"/>
    <property type="match status" value="1"/>
</dbReference>
<dbReference type="Gene3D" id="2.40.30.160">
    <property type="match status" value="1"/>
</dbReference>
<comment type="caution">
    <text evidence="1">The sequence shown here is derived from an EMBL/GenBank/DDBJ whole genome shotgun (WGS) entry which is preliminary data.</text>
</comment>
<name>A0A229FRG5_9BURK</name>
<dbReference type="InterPro" id="IPR017703">
    <property type="entry name" value="YgfZ/GCV_T_CS"/>
</dbReference>
<evidence type="ECO:0000313" key="2">
    <source>
        <dbReference type="Proteomes" id="UP000215188"/>
    </source>
</evidence>
<dbReference type="EMBL" id="NJGG01000003">
    <property type="protein sequence ID" value="OXL14621.1"/>
    <property type="molecule type" value="Genomic_DNA"/>
</dbReference>
<dbReference type="Proteomes" id="UP000215188">
    <property type="component" value="Unassembled WGS sequence"/>
</dbReference>
<dbReference type="InterPro" id="IPR045179">
    <property type="entry name" value="YgfZ/GcvT"/>
</dbReference>
<dbReference type="NCBIfam" id="TIGR03317">
    <property type="entry name" value="ygfZ_signature"/>
    <property type="match status" value="1"/>
</dbReference>
<dbReference type="PANTHER" id="PTHR22602">
    <property type="entry name" value="TRANSFERASE CAF17, MITOCHONDRIAL-RELATED"/>
    <property type="match status" value="1"/>
</dbReference>
<dbReference type="AlphaFoldDB" id="A0A229FRG5"/>
<dbReference type="GO" id="GO:0016226">
    <property type="term" value="P:iron-sulfur cluster assembly"/>
    <property type="evidence" value="ECO:0007669"/>
    <property type="project" value="TreeGrafter"/>
</dbReference>
<organism evidence="1 2">
    <name type="scientific">Polynucleobacter cosmopolitanus</name>
    <dbReference type="NCBI Taxonomy" id="351345"/>
    <lineage>
        <taxon>Bacteria</taxon>
        <taxon>Pseudomonadati</taxon>
        <taxon>Pseudomonadota</taxon>
        <taxon>Betaproteobacteria</taxon>
        <taxon>Burkholderiales</taxon>
        <taxon>Burkholderiaceae</taxon>
        <taxon>Polynucleobacter</taxon>
    </lineage>
</organism>
<dbReference type="RefSeq" id="WP_089516664.1">
    <property type="nucleotide sequence ID" value="NZ_NJGG01000003.1"/>
</dbReference>
<protein>
    <submittedName>
        <fullName evidence="1">Glycine cleavage system protein T</fullName>
    </submittedName>
</protein>
<keyword evidence="2" id="KW-1185">Reference proteome</keyword>
<reference evidence="1 2" key="1">
    <citation type="submission" date="2017-06" db="EMBL/GenBank/DDBJ databases">
        <title>Reclassification of a Polynucleobacter cosmopolitanus strain isolated from tropical Lake Victoria as Polynucleobacter victoriensis comb. nov.</title>
        <authorList>
            <person name="Hahn M.W."/>
        </authorList>
    </citation>
    <scope>NUCLEOTIDE SEQUENCE [LARGE SCALE GENOMIC DNA]</scope>
    <source>
        <strain evidence="1 2">MWH-MoIso2</strain>
    </source>
</reference>
<dbReference type="Gene3D" id="3.30.70.1400">
    <property type="entry name" value="Aminomethyltransferase beta-barrel domains"/>
    <property type="match status" value="1"/>
</dbReference>
<proteinExistence type="predicted"/>
<dbReference type="OrthoDB" id="9796287at2"/>
<dbReference type="SUPFAM" id="SSF103025">
    <property type="entry name" value="Folate-binding domain"/>
    <property type="match status" value="1"/>
</dbReference>
<evidence type="ECO:0000313" key="1">
    <source>
        <dbReference type="EMBL" id="OXL14621.1"/>
    </source>
</evidence>
<sequence length="336" mass="36738">MAHTSNNNSNTCFTPLKDWSCISVIGPDAVDFLQNQLTNSVKSITNTPAASIASPHQQNRFAGYCSAKGRLMASFWIARQDTSVGGANVEATESQPAFYLFISKDLAATLAKRLSMFVLRSKVKVLDLTESIDIYGYALEASESRDELAKMVAISGVITAELPAVTINQMQTKRYLLAVPKNQAMSNVQDGALQAWNWLEIQSAIPRITQATFEQFVPQMINMESLKGIDFQKGCYPGQEVVARSQYRGTIKRRLQVAHLIHCEEILPGAEIFHSDDPSQPCGMVVLAASHPSINDRMDIQVECKLEALQSGSVHLGSATGPALSFAALPYPLIEI</sequence>
<gene>
    <name evidence="1" type="ORF">AOC33_08960</name>
</gene>
<dbReference type="Gene3D" id="3.30.70.1630">
    <property type="match status" value="1"/>
</dbReference>